<feature type="modified residue" description="4-aspartylphosphate" evidence="5">
    <location>
        <position position="490"/>
    </location>
</feature>
<dbReference type="InterPro" id="IPR036097">
    <property type="entry name" value="HisK_dim/P_sf"/>
</dbReference>
<protein>
    <recommendedName>
        <fullName evidence="2">histidine kinase</fullName>
        <ecNumber evidence="2">2.7.13.3</ecNumber>
    </recommendedName>
</protein>
<sequence>MKILYVILTFSLLKVLITMMATWHSEQYPQFDRACVMLVIYFVLFKMLLTSRRFVHIVSHGMAWLALLLIWSSVFVYAQTVNTLTVQFVFMLILGCFYLLQLRFALIYSCLAFLPLILLMLLPGGLFIGLIPASRLASPGYEMMLILNFVTIIISHYLFRRAFMDNLMEKEALNNQLRLAVNEANRAAESKSDFLSTMSHELRTPLNSVIGVTELLLHDDHSKEQEENLNILKFSAGNLHALINDILDFNKLGSGKLDLEAIPVDLNRLMEDISQGLRFQATQKKIDFVLEVDDRLKDLSVITDPTRISQIIYNLAGNAIKFTEVGRVILRLKLLHNQDANIRVRISVKDSGIGISPDKQEAIFEPFTQENTSITRNFGGTGLGLAIVKRLLFLFNSVVHLDSTPNIGSTFSFELVLEKNKVLKSVLSDKASREYDLAGLKILIAEDNSMNRILLTKVLSKWNCSFTFALNGQEAVEKVINQDFDLILMDLHMPVMDGYKASAAIRGLDNPIRSAIPIIALTASVSSNLSEKIKLCGMDDFVLKPFKLDDLFDKLKLESFKVS</sequence>
<evidence type="ECO:0000256" key="3">
    <source>
        <dbReference type="ARBA" id="ARBA00022553"/>
    </source>
</evidence>
<dbReference type="GO" id="GO:0005524">
    <property type="term" value="F:ATP binding"/>
    <property type="evidence" value="ECO:0007669"/>
    <property type="project" value="UniProtKB-KW"/>
</dbReference>
<dbReference type="CDD" id="cd00082">
    <property type="entry name" value="HisKA"/>
    <property type="match status" value="1"/>
</dbReference>
<dbReference type="InterPro" id="IPR036890">
    <property type="entry name" value="HATPase_C_sf"/>
</dbReference>
<name>A0ABW4ZNZ2_9SPHI</name>
<feature type="transmembrane region" description="Helical" evidence="6">
    <location>
        <begin position="61"/>
        <end position="78"/>
    </location>
</feature>
<dbReference type="RefSeq" id="WP_255905095.1">
    <property type="nucleotide sequence ID" value="NZ_JAFMZO010000004.1"/>
</dbReference>
<evidence type="ECO:0000256" key="6">
    <source>
        <dbReference type="SAM" id="Phobius"/>
    </source>
</evidence>
<dbReference type="InterPro" id="IPR003594">
    <property type="entry name" value="HATPase_dom"/>
</dbReference>
<dbReference type="SUPFAM" id="SSF47384">
    <property type="entry name" value="Homodimeric domain of signal transducing histidine kinase"/>
    <property type="match status" value="1"/>
</dbReference>
<evidence type="ECO:0000313" key="10">
    <source>
        <dbReference type="Proteomes" id="UP001597387"/>
    </source>
</evidence>
<proteinExistence type="predicted"/>
<dbReference type="PANTHER" id="PTHR45339">
    <property type="entry name" value="HYBRID SIGNAL TRANSDUCTION HISTIDINE KINASE J"/>
    <property type="match status" value="1"/>
</dbReference>
<keyword evidence="6" id="KW-1133">Transmembrane helix</keyword>
<dbReference type="PRINTS" id="PR00344">
    <property type="entry name" value="BCTRLSENSOR"/>
</dbReference>
<dbReference type="CDD" id="cd16922">
    <property type="entry name" value="HATPase_EvgS-ArcB-TorS-like"/>
    <property type="match status" value="1"/>
</dbReference>
<dbReference type="InterPro" id="IPR011006">
    <property type="entry name" value="CheY-like_superfamily"/>
</dbReference>
<dbReference type="PROSITE" id="PS50109">
    <property type="entry name" value="HIS_KIN"/>
    <property type="match status" value="1"/>
</dbReference>
<dbReference type="PANTHER" id="PTHR45339:SF1">
    <property type="entry name" value="HYBRID SIGNAL TRANSDUCTION HISTIDINE KINASE J"/>
    <property type="match status" value="1"/>
</dbReference>
<dbReference type="InterPro" id="IPR005467">
    <property type="entry name" value="His_kinase_dom"/>
</dbReference>
<keyword evidence="9" id="KW-0547">Nucleotide-binding</keyword>
<evidence type="ECO:0000256" key="1">
    <source>
        <dbReference type="ARBA" id="ARBA00000085"/>
    </source>
</evidence>
<dbReference type="CDD" id="cd17546">
    <property type="entry name" value="REC_hyHK_CKI1_RcsC-like"/>
    <property type="match status" value="1"/>
</dbReference>
<dbReference type="Gene3D" id="3.40.50.2300">
    <property type="match status" value="1"/>
</dbReference>
<keyword evidence="6" id="KW-0812">Transmembrane</keyword>
<dbReference type="SUPFAM" id="SSF52172">
    <property type="entry name" value="CheY-like"/>
    <property type="match status" value="1"/>
</dbReference>
<feature type="transmembrane region" description="Helical" evidence="6">
    <location>
        <begin position="5"/>
        <end position="25"/>
    </location>
</feature>
<evidence type="ECO:0000256" key="2">
    <source>
        <dbReference type="ARBA" id="ARBA00012438"/>
    </source>
</evidence>
<feature type="domain" description="Histidine kinase" evidence="7">
    <location>
        <begin position="197"/>
        <end position="419"/>
    </location>
</feature>
<evidence type="ECO:0000313" key="9">
    <source>
        <dbReference type="EMBL" id="MFD2163800.1"/>
    </source>
</evidence>
<dbReference type="EC" id="2.7.13.3" evidence="2"/>
<keyword evidence="9" id="KW-0067">ATP-binding</keyword>
<dbReference type="InterPro" id="IPR003661">
    <property type="entry name" value="HisK_dim/P_dom"/>
</dbReference>
<keyword evidence="6" id="KW-0472">Membrane</keyword>
<comment type="caution">
    <text evidence="9">The sequence shown here is derived from an EMBL/GenBank/DDBJ whole genome shotgun (WGS) entry which is preliminary data.</text>
</comment>
<dbReference type="Gene3D" id="3.30.565.10">
    <property type="entry name" value="Histidine kinase-like ATPase, C-terminal domain"/>
    <property type="match status" value="1"/>
</dbReference>
<evidence type="ECO:0000256" key="4">
    <source>
        <dbReference type="ARBA" id="ARBA00023012"/>
    </source>
</evidence>
<dbReference type="SUPFAM" id="SSF55874">
    <property type="entry name" value="ATPase domain of HSP90 chaperone/DNA topoisomerase II/histidine kinase"/>
    <property type="match status" value="1"/>
</dbReference>
<dbReference type="SMART" id="SM00388">
    <property type="entry name" value="HisKA"/>
    <property type="match status" value="1"/>
</dbReference>
<dbReference type="Proteomes" id="UP001597387">
    <property type="component" value="Unassembled WGS sequence"/>
</dbReference>
<keyword evidence="4" id="KW-0902">Two-component regulatory system</keyword>
<dbReference type="PROSITE" id="PS50110">
    <property type="entry name" value="RESPONSE_REGULATORY"/>
    <property type="match status" value="1"/>
</dbReference>
<dbReference type="EMBL" id="JBHUHZ010000003">
    <property type="protein sequence ID" value="MFD2163800.1"/>
    <property type="molecule type" value="Genomic_DNA"/>
</dbReference>
<feature type="transmembrane region" description="Helical" evidence="6">
    <location>
        <begin position="143"/>
        <end position="159"/>
    </location>
</feature>
<feature type="transmembrane region" description="Helical" evidence="6">
    <location>
        <begin position="31"/>
        <end position="49"/>
    </location>
</feature>
<keyword evidence="3 5" id="KW-0597">Phosphoprotein</keyword>
<dbReference type="SMART" id="SM00448">
    <property type="entry name" value="REC"/>
    <property type="match status" value="1"/>
</dbReference>
<evidence type="ECO:0000259" key="8">
    <source>
        <dbReference type="PROSITE" id="PS50110"/>
    </source>
</evidence>
<dbReference type="SMART" id="SM00387">
    <property type="entry name" value="HATPase_c"/>
    <property type="match status" value="1"/>
</dbReference>
<dbReference type="Pfam" id="PF00512">
    <property type="entry name" value="HisKA"/>
    <property type="match status" value="1"/>
</dbReference>
<dbReference type="Pfam" id="PF02518">
    <property type="entry name" value="HATPase_c"/>
    <property type="match status" value="1"/>
</dbReference>
<evidence type="ECO:0000259" key="7">
    <source>
        <dbReference type="PROSITE" id="PS50109"/>
    </source>
</evidence>
<keyword evidence="10" id="KW-1185">Reference proteome</keyword>
<organism evidence="9 10">
    <name type="scientific">Paradesertivirga mongoliensis</name>
    <dbReference type="NCBI Taxonomy" id="2100740"/>
    <lineage>
        <taxon>Bacteria</taxon>
        <taxon>Pseudomonadati</taxon>
        <taxon>Bacteroidota</taxon>
        <taxon>Sphingobacteriia</taxon>
        <taxon>Sphingobacteriales</taxon>
        <taxon>Sphingobacteriaceae</taxon>
        <taxon>Paradesertivirga</taxon>
    </lineage>
</organism>
<dbReference type="Gene3D" id="1.10.287.130">
    <property type="match status" value="1"/>
</dbReference>
<dbReference type="InterPro" id="IPR004358">
    <property type="entry name" value="Sig_transdc_His_kin-like_C"/>
</dbReference>
<feature type="transmembrane region" description="Helical" evidence="6">
    <location>
        <begin position="84"/>
        <end position="100"/>
    </location>
</feature>
<dbReference type="Pfam" id="PF00072">
    <property type="entry name" value="Response_reg"/>
    <property type="match status" value="1"/>
</dbReference>
<reference evidence="10" key="1">
    <citation type="journal article" date="2019" name="Int. J. Syst. Evol. Microbiol.">
        <title>The Global Catalogue of Microorganisms (GCM) 10K type strain sequencing project: providing services to taxonomists for standard genome sequencing and annotation.</title>
        <authorList>
            <consortium name="The Broad Institute Genomics Platform"/>
            <consortium name="The Broad Institute Genome Sequencing Center for Infectious Disease"/>
            <person name="Wu L."/>
            <person name="Ma J."/>
        </authorList>
    </citation>
    <scope>NUCLEOTIDE SEQUENCE [LARGE SCALE GENOMIC DNA]</scope>
    <source>
        <strain evidence="10">KCTC 42217</strain>
    </source>
</reference>
<gene>
    <name evidence="9" type="ORF">ACFSJU_15440</name>
</gene>
<feature type="transmembrane region" description="Helical" evidence="6">
    <location>
        <begin position="107"/>
        <end position="131"/>
    </location>
</feature>
<feature type="domain" description="Response regulatory" evidence="8">
    <location>
        <begin position="441"/>
        <end position="559"/>
    </location>
</feature>
<accession>A0ABW4ZNZ2</accession>
<comment type="catalytic activity">
    <reaction evidence="1">
        <text>ATP + protein L-histidine = ADP + protein N-phospho-L-histidine.</text>
        <dbReference type="EC" id="2.7.13.3"/>
    </reaction>
</comment>
<dbReference type="InterPro" id="IPR001789">
    <property type="entry name" value="Sig_transdc_resp-reg_receiver"/>
</dbReference>
<evidence type="ECO:0000256" key="5">
    <source>
        <dbReference type="PROSITE-ProRule" id="PRU00169"/>
    </source>
</evidence>